<sequence>MIEDAPVQPTKSRTRATKDAVFDYCNELKAGGFKGDYCQAVAANFNAGNSTVTPHIKAWRATLPSGGSWPMDESTQATVNSFVSQIWEATCELAQHKLAVETLDLKTKLRNAHEIIAQYSTTHDELTGQLALEKENTVAQANDAYKTASELAGMQEELREARKSLQAFEALKVEHEMLHKQLRETELKFSKLEGKYEAMMEKRGDV</sequence>
<keyword evidence="1" id="KW-0175">Coiled coil</keyword>
<evidence type="ECO:0000313" key="3">
    <source>
        <dbReference type="Proteomes" id="UP001567350"/>
    </source>
</evidence>
<keyword evidence="3" id="KW-1185">Reference proteome</keyword>
<name>A0ABV4IDS4_9BURK</name>
<evidence type="ECO:0000256" key="1">
    <source>
        <dbReference type="SAM" id="Coils"/>
    </source>
</evidence>
<comment type="caution">
    <text evidence="2">The sequence shown here is derived from an EMBL/GenBank/DDBJ whole genome shotgun (WGS) entry which is preliminary data.</text>
</comment>
<evidence type="ECO:0000313" key="2">
    <source>
        <dbReference type="EMBL" id="MEZ2739983.1"/>
    </source>
</evidence>
<reference evidence="2 3" key="1">
    <citation type="submission" date="2024-08" db="EMBL/GenBank/DDBJ databases">
        <authorList>
            <person name="Feng Z."/>
            <person name="Ronholm J."/>
        </authorList>
    </citation>
    <scope>NUCLEOTIDE SEQUENCE [LARGE SCALE GENOMIC DNA]</scope>
    <source>
        <strain evidence="2 3">4-AB0-8</strain>
    </source>
</reference>
<protein>
    <submittedName>
        <fullName evidence="2">DNA-binding protein</fullName>
    </submittedName>
</protein>
<feature type="coiled-coil region" evidence="1">
    <location>
        <begin position="151"/>
        <end position="202"/>
    </location>
</feature>
<gene>
    <name evidence="2" type="ORF">ACBP88_11095</name>
</gene>
<accession>A0ABV4IDS4</accession>
<organism evidence="2 3">
    <name type="scientific">Comamonas jiangduensis</name>
    <dbReference type="NCBI Taxonomy" id="1194168"/>
    <lineage>
        <taxon>Bacteria</taxon>
        <taxon>Pseudomonadati</taxon>
        <taxon>Pseudomonadota</taxon>
        <taxon>Betaproteobacteria</taxon>
        <taxon>Burkholderiales</taxon>
        <taxon>Comamonadaceae</taxon>
        <taxon>Comamonas</taxon>
    </lineage>
</organism>
<dbReference type="EMBL" id="JBGJLR010000011">
    <property type="protein sequence ID" value="MEZ2739983.1"/>
    <property type="molecule type" value="Genomic_DNA"/>
</dbReference>
<dbReference type="Proteomes" id="UP001567350">
    <property type="component" value="Unassembled WGS sequence"/>
</dbReference>
<keyword evidence="2" id="KW-0238">DNA-binding</keyword>
<dbReference type="GO" id="GO:0003677">
    <property type="term" value="F:DNA binding"/>
    <property type="evidence" value="ECO:0007669"/>
    <property type="project" value="UniProtKB-KW"/>
</dbReference>
<dbReference type="RefSeq" id="WP_370892420.1">
    <property type="nucleotide sequence ID" value="NZ_JBGJLR010000011.1"/>
</dbReference>
<proteinExistence type="predicted"/>